<feature type="transmembrane region" description="Helical" evidence="19">
    <location>
        <begin position="656"/>
        <end position="686"/>
    </location>
</feature>
<evidence type="ECO:0000256" key="9">
    <source>
        <dbReference type="ARBA" id="ARBA00022859"/>
    </source>
</evidence>
<dbReference type="GO" id="GO:0030670">
    <property type="term" value="C:phagocytic vesicle membrane"/>
    <property type="evidence" value="ECO:0007669"/>
    <property type="project" value="UniProtKB-SubCell"/>
</dbReference>
<protein>
    <recommendedName>
        <fullName evidence="19">Toll-like receptor</fullName>
    </recommendedName>
</protein>
<dbReference type="Pfam" id="PF13855">
    <property type="entry name" value="LRR_8"/>
    <property type="match status" value="1"/>
</dbReference>
<organism evidence="21 22">
    <name type="scientific">Cricetulus griseus</name>
    <name type="common">Chinese hamster</name>
    <name type="synonym">Cricetulus barabensis griseus</name>
    <dbReference type="NCBI Taxonomy" id="10029"/>
    <lineage>
        <taxon>Eukaryota</taxon>
        <taxon>Metazoa</taxon>
        <taxon>Chordata</taxon>
        <taxon>Craniata</taxon>
        <taxon>Vertebrata</taxon>
        <taxon>Euteleostomi</taxon>
        <taxon>Mammalia</taxon>
        <taxon>Eutheria</taxon>
        <taxon>Euarchontoglires</taxon>
        <taxon>Glires</taxon>
        <taxon>Rodentia</taxon>
        <taxon>Myomorpha</taxon>
        <taxon>Muroidea</taxon>
        <taxon>Cricetidae</taxon>
        <taxon>Cricetinae</taxon>
        <taxon>Cricetulus</taxon>
    </lineage>
</organism>
<dbReference type="GO" id="GO:0045087">
    <property type="term" value="P:innate immune response"/>
    <property type="evidence" value="ECO:0007669"/>
    <property type="project" value="UniProtKB-UniRule"/>
</dbReference>
<dbReference type="SUPFAM" id="SSF52200">
    <property type="entry name" value="Toll/Interleukin receptor TIR domain"/>
    <property type="match status" value="1"/>
</dbReference>
<keyword evidence="15 17" id="KW-0395">Inflammatory response</keyword>
<evidence type="ECO:0000256" key="18">
    <source>
        <dbReference type="PIRSR" id="PIRSR037595-2"/>
    </source>
</evidence>
<dbReference type="AlphaFoldDB" id="A0A9J7EYH5"/>
<dbReference type="PANTHER" id="PTHR24365">
    <property type="entry name" value="TOLL-LIKE RECEPTOR"/>
    <property type="match status" value="1"/>
</dbReference>
<reference evidence="22" key="3">
    <citation type="submission" date="2025-08" db="UniProtKB">
        <authorList>
            <consortium name="RefSeq"/>
        </authorList>
    </citation>
    <scope>IDENTIFICATION</scope>
    <source>
        <strain evidence="22">17A/GY</strain>
        <tissue evidence="22">Liver</tissue>
    </source>
</reference>
<evidence type="ECO:0000256" key="7">
    <source>
        <dbReference type="ARBA" id="ARBA00022729"/>
    </source>
</evidence>
<accession>A0A9J7EYH5</accession>
<dbReference type="GO" id="GO:0035355">
    <property type="term" value="C:Toll-like receptor 2-Toll-like receptor 6 protein complex"/>
    <property type="evidence" value="ECO:0007669"/>
    <property type="project" value="TreeGrafter"/>
</dbReference>
<keyword evidence="6 19" id="KW-0812">Transmembrane</keyword>
<dbReference type="GO" id="GO:0001819">
    <property type="term" value="P:positive regulation of cytokine production"/>
    <property type="evidence" value="ECO:0007669"/>
    <property type="project" value="UniProtKB-ARBA"/>
</dbReference>
<dbReference type="Proteomes" id="UP001108280">
    <property type="component" value="Chromosome 1"/>
</dbReference>
<evidence type="ECO:0000313" key="21">
    <source>
        <dbReference type="Proteomes" id="UP001108280"/>
    </source>
</evidence>
<feature type="domain" description="TIR" evidence="20">
    <location>
        <begin position="711"/>
        <end position="852"/>
    </location>
</feature>
<dbReference type="PANTHER" id="PTHR24365:SF422">
    <property type="entry name" value="TOLL-LIKE RECEPTOR 6"/>
    <property type="match status" value="1"/>
</dbReference>
<reference evidence="21" key="1">
    <citation type="journal article" date="2018" name="Biotechnol. Bioeng.">
        <title>A reference genome of the Chinese hamster based on a hybrid assembly strategy.</title>
        <authorList>
            <person name="Rupp O."/>
            <person name="MacDonald M.L."/>
            <person name="Li S."/>
            <person name="Dhiman H."/>
            <person name="Polson S."/>
            <person name="Griep S."/>
            <person name="Heffner K."/>
            <person name="Hernandez I."/>
            <person name="Brinkrolf K."/>
            <person name="Jadhav V."/>
            <person name="Samoudi M."/>
            <person name="Hao H."/>
            <person name="Kingham B."/>
            <person name="Goesmann A."/>
            <person name="Betenbaugh M.J."/>
            <person name="Lewis N.E."/>
            <person name="Borth N."/>
            <person name="Lee K.H."/>
        </authorList>
    </citation>
    <scope>NUCLEOTIDE SEQUENCE [LARGE SCALE GENOMIC DNA]</scope>
    <source>
        <strain evidence="21">17A/GY</strain>
    </source>
</reference>
<evidence type="ECO:0000256" key="11">
    <source>
        <dbReference type="ARBA" id="ARBA00023027"/>
    </source>
</evidence>
<gene>
    <name evidence="22" type="primary">Tlr6</name>
</gene>
<keyword evidence="12 19" id="KW-0472">Membrane</keyword>
<evidence type="ECO:0000256" key="3">
    <source>
        <dbReference type="ARBA" id="ARBA00009634"/>
    </source>
</evidence>
<name>A0A9J7EYH5_CRIGR</name>
<evidence type="ECO:0000256" key="14">
    <source>
        <dbReference type="ARBA" id="ARBA00023180"/>
    </source>
</evidence>
<feature type="disulfide bond" evidence="18">
    <location>
        <begin position="495"/>
        <end position="518"/>
    </location>
</feature>
<evidence type="ECO:0000256" key="1">
    <source>
        <dbReference type="ARBA" id="ARBA00004285"/>
    </source>
</evidence>
<dbReference type="InterPro" id="IPR017241">
    <property type="entry name" value="Toll-like_receptor"/>
</dbReference>
<comment type="subcellular location">
    <subcellularLocation>
        <location evidence="2">Cytoplasmic vesicle</location>
        <location evidence="2">Phagosome membrane</location>
        <topology evidence="2">Single-pass type I membrane protein</topology>
    </subcellularLocation>
    <subcellularLocation>
        <location evidence="1">Membrane raft</location>
    </subcellularLocation>
    <subcellularLocation>
        <location evidence="19">Membrane</location>
        <topology evidence="19">Single-pass type I membrane protein</topology>
    </subcellularLocation>
</comment>
<dbReference type="GO" id="GO:0071726">
    <property type="term" value="P:cellular response to diacyl bacterial lipopeptide"/>
    <property type="evidence" value="ECO:0007669"/>
    <property type="project" value="TreeGrafter"/>
</dbReference>
<evidence type="ECO:0000256" key="10">
    <source>
        <dbReference type="ARBA" id="ARBA00022989"/>
    </source>
</evidence>
<sequence>MKESEASLNPPRLLASPILLPCWPTVLYLSTNKTNIYTEGLPHHLAAGIKSLNSSKNAVKMVLTPWYTCCNMIRDREPIVGSFHVLCILALIVGSLVQFSDELESAVDYSNRNLTHVPKDLPPRTKALNLSQNSIQELQMSDVSILPELRALRLSHNSIQRLDFGVFKFNHELEYLDVSHNHLQNISCCPVVSLKHLDLSFNDFDVLPVYKEFGNLTKLSFLGLSATKFRHLDLLPIAHLHLSYILLGLVGYHVKDNETESLQVLNTKALHLVFHPNSLFSVQVNISVNALGCLQLSNIKLNNESCQTLITFLLELTRGPTLLNLTLYHVETTWKCLVELFQFLWLRPVEYLNIYNLTITESIQYENFNYSKTALKALTIEHITNQVFIFSKEALYSVFVKMNIRMLTIADTPFIHMLCPPDPSTFVFLNFTQNVFTDSVFQGCSTLKGLQTLILQKNGLKNLFKVALMTKNMTSLETLDVSLNSLVSHAYEGICSWSESILVLNLSSNVLTGSVFRCLPPKVKVLDLHNNRIKSIPQKVTKLEALQKLNVASNSLMDLPGCGAFSSLSVLVIEHNSVSHPSAGFFQSCQKIRSITAGNNPFQCTCELREFVKNLGQVSGEVVEGWPDSYTCDSPESVKGTPLQDFHMSPLSCDTVLLIVTIGATLLVLAVIVAFLCCCFDLPWYLRMMCQWTQTRHRARKIPIKELQRNLQFHAFVSYSEHDSAWVKNELLPNLEKDDIRVCLHERHFIPGKSIVENIIHFIEKSYKSIFVLSPHFIQSEWCHYELYFAHHNLFHKGSDNLILILLEPIPQNNIPSRYHKLRALMARRTYLEWPTEKSKHGLFWANLRASFITKLALVDEEDVKT</sequence>
<dbReference type="InterPro" id="IPR001611">
    <property type="entry name" value="Leu-rich_rpt"/>
</dbReference>
<dbReference type="Gene3D" id="3.80.10.10">
    <property type="entry name" value="Ribonuclease Inhibitor"/>
    <property type="match status" value="1"/>
</dbReference>
<dbReference type="GO" id="GO:0035663">
    <property type="term" value="F:Toll-like receptor 2 binding"/>
    <property type="evidence" value="ECO:0007669"/>
    <property type="project" value="TreeGrafter"/>
</dbReference>
<dbReference type="PIRSF" id="PIRSF037595">
    <property type="entry name" value="Toll-like_receptor"/>
    <property type="match status" value="1"/>
</dbReference>
<dbReference type="PRINTS" id="PR01537">
    <property type="entry name" value="INTRLKN1R1F"/>
</dbReference>
<keyword evidence="16" id="KW-0968">Cytoplasmic vesicle</keyword>
<keyword evidence="7" id="KW-0732">Signal</keyword>
<keyword evidence="13 17" id="KW-0675">Receptor</keyword>
<dbReference type="InterPro" id="IPR000483">
    <property type="entry name" value="Cys-rich_flank_reg_C"/>
</dbReference>
<dbReference type="Pfam" id="PF01582">
    <property type="entry name" value="TIR"/>
    <property type="match status" value="1"/>
</dbReference>
<dbReference type="FunFam" id="3.80.10.10:FF:000046">
    <property type="entry name" value="Toll-like receptor 2"/>
    <property type="match status" value="1"/>
</dbReference>
<dbReference type="KEGG" id="cge:100689185"/>
<evidence type="ECO:0000256" key="12">
    <source>
        <dbReference type="ARBA" id="ARBA00023136"/>
    </source>
</evidence>
<dbReference type="SMART" id="SM00255">
    <property type="entry name" value="TIR"/>
    <property type="match status" value="1"/>
</dbReference>
<dbReference type="PROSITE" id="PS50104">
    <property type="entry name" value="TIR"/>
    <property type="match status" value="1"/>
</dbReference>
<evidence type="ECO:0000259" key="20">
    <source>
        <dbReference type="PROSITE" id="PS50104"/>
    </source>
</evidence>
<keyword evidence="14" id="KW-0325">Glycoprotein</keyword>
<evidence type="ECO:0000256" key="6">
    <source>
        <dbReference type="ARBA" id="ARBA00022692"/>
    </source>
</evidence>
<dbReference type="GO" id="GO:0006954">
    <property type="term" value="P:inflammatory response"/>
    <property type="evidence" value="ECO:0007669"/>
    <property type="project" value="UniProtKB-UniRule"/>
</dbReference>
<dbReference type="GO" id="GO:0045121">
    <property type="term" value="C:membrane raft"/>
    <property type="evidence" value="ECO:0007669"/>
    <property type="project" value="UniProtKB-SubCell"/>
</dbReference>
<dbReference type="InterPro" id="IPR000157">
    <property type="entry name" value="TIR_dom"/>
</dbReference>
<evidence type="ECO:0000256" key="4">
    <source>
        <dbReference type="ARBA" id="ARBA00022588"/>
    </source>
</evidence>
<evidence type="ECO:0000313" key="22">
    <source>
        <dbReference type="RefSeq" id="XP_027246533.1"/>
    </source>
</evidence>
<keyword evidence="8" id="KW-0677">Repeat</keyword>
<reference evidence="21" key="2">
    <citation type="journal article" date="2020" name="Biotechnol. Bioeng.">
        <title>Chromosome-scale scaffolds for the Chinese hamster reference genome assembly to facilitate the study of the CHO epigenome.</title>
        <authorList>
            <person name="Hilliard W."/>
            <person name="MacDonald M."/>
            <person name="Lee K.H."/>
        </authorList>
    </citation>
    <scope>NUCLEOTIDE SEQUENCE [LARGE SCALE GENOMIC DNA]</scope>
    <source>
        <strain evidence="21">17A/GY</strain>
    </source>
</reference>
<keyword evidence="10 19" id="KW-1133">Transmembrane helix</keyword>
<evidence type="ECO:0000256" key="5">
    <source>
        <dbReference type="ARBA" id="ARBA00022614"/>
    </source>
</evidence>
<dbReference type="GO" id="GO:0004888">
    <property type="term" value="F:transmembrane signaling receptor activity"/>
    <property type="evidence" value="ECO:0007669"/>
    <property type="project" value="InterPro"/>
</dbReference>
<dbReference type="Gene3D" id="3.40.50.10140">
    <property type="entry name" value="Toll/interleukin-1 receptor homology (TIR) domain"/>
    <property type="match status" value="1"/>
</dbReference>
<dbReference type="InterPro" id="IPR035897">
    <property type="entry name" value="Toll_tir_struct_dom_sf"/>
</dbReference>
<proteinExistence type="inferred from homology"/>
<evidence type="ECO:0000256" key="19">
    <source>
        <dbReference type="RuleBase" id="RU363040"/>
    </source>
</evidence>
<dbReference type="OrthoDB" id="1081807at2759"/>
<dbReference type="GO" id="GO:0032680">
    <property type="term" value="P:regulation of tumor necrosis factor production"/>
    <property type="evidence" value="ECO:0007669"/>
    <property type="project" value="UniProtKB-ARBA"/>
</dbReference>
<dbReference type="InterPro" id="IPR032675">
    <property type="entry name" value="LRR_dom_sf"/>
</dbReference>
<keyword evidence="5" id="KW-0433">Leucine-rich repeat</keyword>
<comment type="similarity">
    <text evidence="3 17 19">Belongs to the Toll-like receptor family.</text>
</comment>
<keyword evidence="18" id="KW-1015">Disulfide bond</keyword>
<evidence type="ECO:0000256" key="2">
    <source>
        <dbReference type="ARBA" id="ARBA00004596"/>
    </source>
</evidence>
<evidence type="ECO:0000256" key="13">
    <source>
        <dbReference type="ARBA" id="ARBA00023170"/>
    </source>
</evidence>
<evidence type="ECO:0000256" key="16">
    <source>
        <dbReference type="ARBA" id="ARBA00023329"/>
    </source>
</evidence>
<dbReference type="SUPFAM" id="SSF52058">
    <property type="entry name" value="L domain-like"/>
    <property type="match status" value="2"/>
</dbReference>
<keyword evidence="21" id="KW-1185">Reference proteome</keyword>
<dbReference type="FunFam" id="3.40.50.10140:FF:000001">
    <property type="entry name" value="Toll-like receptor 2"/>
    <property type="match status" value="1"/>
</dbReference>
<dbReference type="GeneID" id="100689185"/>
<dbReference type="SMART" id="SM00369">
    <property type="entry name" value="LRR_TYP"/>
    <property type="match status" value="6"/>
</dbReference>
<keyword evidence="9 17" id="KW-0391">Immunity</keyword>
<dbReference type="PROSITE" id="PS51450">
    <property type="entry name" value="LRR"/>
    <property type="match status" value="1"/>
</dbReference>
<dbReference type="GO" id="GO:0071723">
    <property type="term" value="F:lipopeptide binding"/>
    <property type="evidence" value="ECO:0007669"/>
    <property type="project" value="TreeGrafter"/>
</dbReference>
<evidence type="ECO:0000256" key="8">
    <source>
        <dbReference type="ARBA" id="ARBA00022737"/>
    </source>
</evidence>
<evidence type="ECO:0000256" key="17">
    <source>
        <dbReference type="PIRNR" id="PIRNR037595"/>
    </source>
</evidence>
<keyword evidence="4 17" id="KW-0399">Innate immunity</keyword>
<dbReference type="Pfam" id="PF01463">
    <property type="entry name" value="LRRCT"/>
    <property type="match status" value="1"/>
</dbReference>
<dbReference type="SMART" id="SM00082">
    <property type="entry name" value="LRRCT"/>
    <property type="match status" value="1"/>
</dbReference>
<keyword evidence="11" id="KW-0520">NAD</keyword>
<dbReference type="RefSeq" id="XP_027246533.1">
    <property type="nucleotide sequence ID" value="XM_027390732.2"/>
</dbReference>
<dbReference type="CTD" id="10333"/>
<evidence type="ECO:0000256" key="15">
    <source>
        <dbReference type="ARBA" id="ARBA00023198"/>
    </source>
</evidence>
<dbReference type="InterPro" id="IPR003591">
    <property type="entry name" value="Leu-rich_rpt_typical-subtyp"/>
</dbReference>
<dbReference type="GO" id="GO:0002224">
    <property type="term" value="P:toll-like receptor signaling pathway"/>
    <property type="evidence" value="ECO:0007669"/>
    <property type="project" value="InterPro"/>
</dbReference>